<dbReference type="AlphaFoldDB" id="V4TGT3"/>
<keyword evidence="2" id="KW-1185">Reference proteome</keyword>
<name>V4TGT3_CITCL</name>
<reference evidence="1 2" key="1">
    <citation type="submission" date="2013-10" db="EMBL/GenBank/DDBJ databases">
        <authorList>
            <consortium name="International Citrus Genome Consortium"/>
            <person name="Jenkins J."/>
            <person name="Schmutz J."/>
            <person name="Prochnik S."/>
            <person name="Rokhsar D."/>
            <person name="Gmitter F."/>
            <person name="Ollitrault P."/>
            <person name="Machado M."/>
            <person name="Talon M."/>
            <person name="Wincker P."/>
            <person name="Jaillon O."/>
            <person name="Morgante M."/>
        </authorList>
    </citation>
    <scope>NUCLEOTIDE SEQUENCE</scope>
    <source>
        <strain evidence="2">cv. Clemenules</strain>
    </source>
</reference>
<dbReference type="Gramene" id="ESR59583">
    <property type="protein sequence ID" value="ESR59583"/>
    <property type="gene ID" value="CICLE_v100181412mg"/>
</dbReference>
<dbReference type="Proteomes" id="UP000030687">
    <property type="component" value="Unassembled WGS sequence"/>
</dbReference>
<dbReference type="InParanoid" id="V4TGT3"/>
<proteinExistence type="predicted"/>
<protein>
    <submittedName>
        <fullName evidence="1">Uncharacterized protein</fullName>
    </submittedName>
</protein>
<organism evidence="1 2">
    <name type="scientific">Citrus clementina</name>
    <name type="common">Clementine</name>
    <name type="synonym">Citrus deliciosa x Citrus sinensis</name>
    <dbReference type="NCBI Taxonomy" id="85681"/>
    <lineage>
        <taxon>Eukaryota</taxon>
        <taxon>Viridiplantae</taxon>
        <taxon>Streptophyta</taxon>
        <taxon>Embryophyta</taxon>
        <taxon>Tracheophyta</taxon>
        <taxon>Spermatophyta</taxon>
        <taxon>Magnoliopsida</taxon>
        <taxon>eudicotyledons</taxon>
        <taxon>Gunneridae</taxon>
        <taxon>Pentapetalae</taxon>
        <taxon>rosids</taxon>
        <taxon>malvids</taxon>
        <taxon>Sapindales</taxon>
        <taxon>Rutaceae</taxon>
        <taxon>Aurantioideae</taxon>
        <taxon>Citrus</taxon>
    </lineage>
</organism>
<evidence type="ECO:0000313" key="2">
    <source>
        <dbReference type="Proteomes" id="UP000030687"/>
    </source>
</evidence>
<accession>V4TGT3</accession>
<feature type="non-terminal residue" evidence="1">
    <location>
        <position position="1"/>
    </location>
</feature>
<gene>
    <name evidence="1" type="ORF">CICLE_v100181412mg</name>
</gene>
<dbReference type="KEGG" id="cic:CICLE_v100181412m"/>
<evidence type="ECO:0000313" key="1">
    <source>
        <dbReference type="EMBL" id="ESR59583.1"/>
    </source>
</evidence>
<dbReference type="EMBL" id="KI536312">
    <property type="protein sequence ID" value="ESR59583.1"/>
    <property type="molecule type" value="Genomic_DNA"/>
</dbReference>
<sequence length="22" mass="2567">AINSRIGVETDRIQERLKELIL</sequence>